<evidence type="ECO:0000256" key="2">
    <source>
        <dbReference type="ARBA" id="ARBA00009638"/>
    </source>
</evidence>
<evidence type="ECO:0000313" key="17">
    <source>
        <dbReference type="Proteomes" id="UP000597762"/>
    </source>
</evidence>
<keyword evidence="5 16" id="KW-0808">Transferase</keyword>
<dbReference type="Pfam" id="PF01926">
    <property type="entry name" value="MMR_HSR1"/>
    <property type="match status" value="1"/>
</dbReference>
<keyword evidence="7 12" id="KW-0547">Nucleotide-binding</keyword>
<evidence type="ECO:0000256" key="13">
    <source>
        <dbReference type="SAM" id="MobiDB-lite"/>
    </source>
</evidence>
<dbReference type="InterPro" id="IPR019987">
    <property type="entry name" value="GTP-bd_ribosome_bio_YsxC"/>
</dbReference>
<comment type="cofactor">
    <cofactor evidence="1">
        <name>Mg(2+)</name>
        <dbReference type="ChEBI" id="CHEBI:18420"/>
    </cofactor>
</comment>
<dbReference type="InterPro" id="IPR006073">
    <property type="entry name" value="GTP-bd"/>
</dbReference>
<dbReference type="InterPro" id="IPR017441">
    <property type="entry name" value="Protein_kinase_ATP_BS"/>
</dbReference>
<dbReference type="Gene3D" id="3.30.200.20">
    <property type="entry name" value="Phosphorylase Kinase, domain 1"/>
    <property type="match status" value="1"/>
</dbReference>
<evidence type="ECO:0000256" key="6">
    <source>
        <dbReference type="ARBA" id="ARBA00022723"/>
    </source>
</evidence>
<dbReference type="InterPro" id="IPR027417">
    <property type="entry name" value="P-loop_NTPase"/>
</dbReference>
<sequence>MAEDITDVNTFFLFFFQQTCQLEQNNEYVIKLWLNYIQIKTYKVLIKILFLQCSSIPASLQFSTTTFLQFESESATAKDLKGFYGNPLMEMQPYLQIPILPDEDLCFNPLIKDLKTAEKLFTSYKKNQINFLKSVIKPEDLPETNLHEIAFIGRSNVGKSSLIKALFHQSPDVKVRISSKPGHTKTLNFFQVKNHFCLIDMPGYGYNMPQHFVDSVETYLKSRRMLCRTFLLLDCKVGVTSADKIAFEMFDEFKIPYVLVFTKIDKVNNHIQIRNFLSVLKIRDQLSHCCFSQPFLISSKTGNGIPLLQAFIGYVTGNLKTQGKGLTIFYNETGRKEKTKYIKTVYSSPVIHNSSNVGDFCSCHEFNMVLNNNGLSRPSDPGGQSMNKYHILGVVGEGSYGVVLKCKNKITGDTVAIKKFKEGEDNEEVKKTTLRELKMLRALRQENIVELREAFKKKGKLYLVFEYIEKNLLELLELNSSGLPLDKVRSYTYQLCRAVHWCHINEVVHRDIKPENLLITSNNVLKLCDFGFARSIRGDNSGLFTDYVATRWYRSPELLLGAPYGKPVDIWSVGCILGEMANGQPLFPGESEIDQLYVIQSVVGSLTAKHIEMFHQNPRFNGLKFPSVSFPETLECLYEGILPEVLIHLLKAMLHLDDKERNTIEECLQHEALHTEHLKCNTPFSLPKTEHLQSKTGQSSYRQQQKDKLPELNHMGPGYVRSTKKSPADTPSRKDNNSPWESLSDSIDFCQPPLPKKFIKSSKHRVPTACPQLPRTDHLSSQEGESMIVTSRKNGHKMAHWTGQLKNNPKDFPENKISGSANSKNGHEMTGIIVMSGGKSKKNCSTPVEFHLDACKCSLGYGSPNKNLETGNQDELPHFVSPSMQDMLSRHKLHKTDWKESPDGTDHIGKLAEQLLKTKIHVDSSSNTKSKDLPSHLHSRFFHNECQRKNSFKVTPKTGEKNSSCNKCLQTFSTNGNLVTCPSTISSSSSQTLRNKHSDLLNSNLVMDCKHNSKMVSLLENQSQENKQFFQHSVKKKRKKKISFQPLLQGPAQVKRAGPEFKSFKGIEQNETNLLEPPNPVPLHHNFSVQQSRRGSQKWPQKTGSPKQQTSILCYPDFLS</sequence>
<dbReference type="OrthoDB" id="391988at2759"/>
<feature type="region of interest" description="Disordered" evidence="13">
    <location>
        <begin position="685"/>
        <end position="746"/>
    </location>
</feature>
<feature type="region of interest" description="Disordered" evidence="13">
    <location>
        <begin position="761"/>
        <end position="783"/>
    </location>
</feature>
<comment type="similarity">
    <text evidence="2">Belongs to the TRAFAC class TrmE-Era-EngA-EngB-Septin-like GTPase superfamily. EngB GTPase family.</text>
</comment>
<dbReference type="GO" id="GO:0005525">
    <property type="term" value="F:GTP binding"/>
    <property type="evidence" value="ECO:0007669"/>
    <property type="project" value="UniProtKB-KW"/>
</dbReference>
<dbReference type="GO" id="GO:0004674">
    <property type="term" value="F:protein serine/threonine kinase activity"/>
    <property type="evidence" value="ECO:0007669"/>
    <property type="project" value="UniProtKB-KW"/>
</dbReference>
<evidence type="ECO:0000259" key="14">
    <source>
        <dbReference type="PROSITE" id="PS50011"/>
    </source>
</evidence>
<dbReference type="PROSITE" id="PS51706">
    <property type="entry name" value="G_ENGB"/>
    <property type="match status" value="1"/>
</dbReference>
<proteinExistence type="inferred from homology"/>
<evidence type="ECO:0000256" key="4">
    <source>
        <dbReference type="ARBA" id="ARBA00022527"/>
    </source>
</evidence>
<dbReference type="EMBL" id="CAHIKZ030004896">
    <property type="protein sequence ID" value="CAE1316913.1"/>
    <property type="molecule type" value="Genomic_DNA"/>
</dbReference>
<evidence type="ECO:0000256" key="9">
    <source>
        <dbReference type="ARBA" id="ARBA00022840"/>
    </source>
</evidence>
<dbReference type="PROSITE" id="PS50011">
    <property type="entry name" value="PROTEIN_KINASE_DOM"/>
    <property type="match status" value="1"/>
</dbReference>
<dbReference type="Proteomes" id="UP000597762">
    <property type="component" value="Unassembled WGS sequence"/>
</dbReference>
<feature type="domain" description="EngB-type G" evidence="15">
    <location>
        <begin position="145"/>
        <end position="318"/>
    </location>
</feature>
<evidence type="ECO:0000256" key="11">
    <source>
        <dbReference type="ARBA" id="ARBA00023134"/>
    </source>
</evidence>
<dbReference type="InterPro" id="IPR008271">
    <property type="entry name" value="Ser/Thr_kinase_AS"/>
</dbReference>
<evidence type="ECO:0000313" key="16">
    <source>
        <dbReference type="EMBL" id="CAE1316913.1"/>
    </source>
</evidence>
<evidence type="ECO:0000256" key="10">
    <source>
        <dbReference type="ARBA" id="ARBA00022842"/>
    </source>
</evidence>
<gene>
    <name evidence="16" type="ORF">SPHA_67596</name>
</gene>
<dbReference type="InterPro" id="IPR000719">
    <property type="entry name" value="Prot_kinase_dom"/>
</dbReference>
<keyword evidence="8" id="KW-0418">Kinase</keyword>
<dbReference type="PANTHER" id="PTHR46498">
    <property type="entry name" value="GTP-BINDING PROTEIN 8"/>
    <property type="match status" value="1"/>
</dbReference>
<dbReference type="InterPro" id="IPR011009">
    <property type="entry name" value="Kinase-like_dom_sf"/>
</dbReference>
<feature type="compositionally biased region" description="Polar residues" evidence="13">
    <location>
        <begin position="1087"/>
        <end position="1111"/>
    </location>
</feature>
<dbReference type="SUPFAM" id="SSF52540">
    <property type="entry name" value="P-loop containing nucleoside triphosphate hydrolases"/>
    <property type="match status" value="1"/>
</dbReference>
<protein>
    <recommendedName>
        <fullName evidence="3">GTP-binding protein 8</fullName>
    </recommendedName>
</protein>
<dbReference type="NCBIfam" id="TIGR03598">
    <property type="entry name" value="GTPase_YsxC"/>
    <property type="match status" value="1"/>
</dbReference>
<dbReference type="HAMAP" id="MF_00321">
    <property type="entry name" value="GTPase_EngB"/>
    <property type="match status" value="1"/>
</dbReference>
<evidence type="ECO:0000256" key="1">
    <source>
        <dbReference type="ARBA" id="ARBA00001946"/>
    </source>
</evidence>
<dbReference type="FunFam" id="1.10.510.10:FF:000624">
    <property type="entry name" value="Mitogen-activated protein kinase"/>
    <property type="match status" value="1"/>
</dbReference>
<dbReference type="AlphaFoldDB" id="A0A812E718"/>
<dbReference type="GO" id="GO:0046872">
    <property type="term" value="F:metal ion binding"/>
    <property type="evidence" value="ECO:0007669"/>
    <property type="project" value="UniProtKB-KW"/>
</dbReference>
<accession>A0A812E718</accession>
<dbReference type="SMART" id="SM00220">
    <property type="entry name" value="S_TKc"/>
    <property type="match status" value="1"/>
</dbReference>
<feature type="domain" description="Protein kinase" evidence="14">
    <location>
        <begin position="389"/>
        <end position="673"/>
    </location>
</feature>
<dbReference type="InterPro" id="IPR030393">
    <property type="entry name" value="G_ENGB_dom"/>
</dbReference>
<reference evidence="16" key="1">
    <citation type="submission" date="2021-01" db="EMBL/GenBank/DDBJ databases">
        <authorList>
            <person name="Li R."/>
            <person name="Bekaert M."/>
        </authorList>
    </citation>
    <scope>NUCLEOTIDE SEQUENCE</scope>
    <source>
        <strain evidence="16">Farmed</strain>
    </source>
</reference>
<keyword evidence="6" id="KW-0479">Metal-binding</keyword>
<keyword evidence="17" id="KW-1185">Reference proteome</keyword>
<keyword evidence="9 12" id="KW-0067">ATP-binding</keyword>
<dbReference type="GO" id="GO:0005524">
    <property type="term" value="F:ATP binding"/>
    <property type="evidence" value="ECO:0007669"/>
    <property type="project" value="UniProtKB-UniRule"/>
</dbReference>
<keyword evidence="10" id="KW-0460">Magnesium</keyword>
<feature type="region of interest" description="Disordered" evidence="13">
    <location>
        <begin position="1072"/>
        <end position="1111"/>
    </location>
</feature>
<dbReference type="GO" id="GO:0005739">
    <property type="term" value="C:mitochondrion"/>
    <property type="evidence" value="ECO:0007669"/>
    <property type="project" value="TreeGrafter"/>
</dbReference>
<dbReference type="CDD" id="cd07833">
    <property type="entry name" value="STKc_CDKL"/>
    <property type="match status" value="1"/>
</dbReference>
<name>A0A812E718_ACAPH</name>
<dbReference type="CDD" id="cd01876">
    <property type="entry name" value="YihA_EngB"/>
    <property type="match status" value="1"/>
</dbReference>
<organism evidence="16 17">
    <name type="scientific">Acanthosepion pharaonis</name>
    <name type="common">Pharaoh cuttlefish</name>
    <name type="synonym">Sepia pharaonis</name>
    <dbReference type="NCBI Taxonomy" id="158019"/>
    <lineage>
        <taxon>Eukaryota</taxon>
        <taxon>Metazoa</taxon>
        <taxon>Spiralia</taxon>
        <taxon>Lophotrochozoa</taxon>
        <taxon>Mollusca</taxon>
        <taxon>Cephalopoda</taxon>
        <taxon>Coleoidea</taxon>
        <taxon>Decapodiformes</taxon>
        <taxon>Sepiida</taxon>
        <taxon>Sepiina</taxon>
        <taxon>Sepiidae</taxon>
        <taxon>Acanthosepion</taxon>
    </lineage>
</organism>
<dbReference type="PROSITE" id="PS00108">
    <property type="entry name" value="PROTEIN_KINASE_ST"/>
    <property type="match status" value="1"/>
</dbReference>
<keyword evidence="11" id="KW-0342">GTP-binding</keyword>
<keyword evidence="4" id="KW-0723">Serine/threonine-protein kinase</keyword>
<dbReference type="FunFam" id="3.40.50.300:FF:000857">
    <property type="entry name" value="GTP-binding protein 8 isoform X1"/>
    <property type="match status" value="1"/>
</dbReference>
<feature type="binding site" evidence="12">
    <location>
        <position position="419"/>
    </location>
    <ligand>
        <name>ATP</name>
        <dbReference type="ChEBI" id="CHEBI:30616"/>
    </ligand>
</feature>
<dbReference type="SUPFAM" id="SSF56112">
    <property type="entry name" value="Protein kinase-like (PK-like)"/>
    <property type="match status" value="1"/>
</dbReference>
<dbReference type="PANTHER" id="PTHR46498:SF1">
    <property type="entry name" value="GTP-BINDING PROTEIN 8"/>
    <property type="match status" value="1"/>
</dbReference>
<feature type="compositionally biased region" description="Polar residues" evidence="13">
    <location>
        <begin position="694"/>
        <end position="703"/>
    </location>
</feature>
<comment type="caution">
    <text evidence="16">The sequence shown here is derived from an EMBL/GenBank/DDBJ whole genome shotgun (WGS) entry which is preliminary data.</text>
</comment>
<evidence type="ECO:0000256" key="3">
    <source>
        <dbReference type="ARBA" id="ARBA00015370"/>
    </source>
</evidence>
<dbReference type="FunFam" id="3.30.200.20:FF:000171">
    <property type="entry name" value="Putative cyclin-dependent kinase-like 5"/>
    <property type="match status" value="1"/>
</dbReference>
<dbReference type="Pfam" id="PF00069">
    <property type="entry name" value="Pkinase"/>
    <property type="match status" value="1"/>
</dbReference>
<evidence type="ECO:0000256" key="5">
    <source>
        <dbReference type="ARBA" id="ARBA00022679"/>
    </source>
</evidence>
<evidence type="ECO:0000259" key="15">
    <source>
        <dbReference type="PROSITE" id="PS51706"/>
    </source>
</evidence>
<evidence type="ECO:0000256" key="8">
    <source>
        <dbReference type="ARBA" id="ARBA00022777"/>
    </source>
</evidence>
<dbReference type="InterPro" id="IPR052279">
    <property type="entry name" value="EngB_GTPase"/>
</dbReference>
<evidence type="ECO:0000256" key="12">
    <source>
        <dbReference type="PROSITE-ProRule" id="PRU10141"/>
    </source>
</evidence>
<dbReference type="Gene3D" id="1.10.510.10">
    <property type="entry name" value="Transferase(Phosphotransferase) domain 1"/>
    <property type="match status" value="1"/>
</dbReference>
<dbReference type="Gene3D" id="3.40.50.300">
    <property type="entry name" value="P-loop containing nucleotide triphosphate hydrolases"/>
    <property type="match status" value="1"/>
</dbReference>
<evidence type="ECO:0000256" key="7">
    <source>
        <dbReference type="ARBA" id="ARBA00022741"/>
    </source>
</evidence>
<dbReference type="PROSITE" id="PS00107">
    <property type="entry name" value="PROTEIN_KINASE_ATP"/>
    <property type="match status" value="1"/>
</dbReference>